<keyword evidence="1" id="KW-0175">Coiled coil</keyword>
<feature type="compositionally biased region" description="Basic and acidic residues" evidence="2">
    <location>
        <begin position="139"/>
        <end position="149"/>
    </location>
</feature>
<dbReference type="EMBL" id="GL379811">
    <property type="protein sequence ID" value="EGT43560.1"/>
    <property type="molecule type" value="Genomic_DNA"/>
</dbReference>
<feature type="compositionally biased region" description="Polar residues" evidence="2">
    <location>
        <begin position="95"/>
        <end position="117"/>
    </location>
</feature>
<keyword evidence="4" id="KW-1185">Reference proteome</keyword>
<dbReference type="HOGENOM" id="CLU_834813_0_0_1"/>
<evidence type="ECO:0000313" key="4">
    <source>
        <dbReference type="Proteomes" id="UP000008068"/>
    </source>
</evidence>
<reference evidence="4" key="1">
    <citation type="submission" date="2011-07" db="EMBL/GenBank/DDBJ databases">
        <authorList>
            <consortium name="Caenorhabditis brenneri Sequencing and Analysis Consortium"/>
            <person name="Wilson R.K."/>
        </authorList>
    </citation>
    <scope>NUCLEOTIDE SEQUENCE [LARGE SCALE GENOMIC DNA]</scope>
    <source>
        <strain evidence="4">PB2801</strain>
    </source>
</reference>
<dbReference type="OrthoDB" id="5837310at2759"/>
<dbReference type="GO" id="GO:0000444">
    <property type="term" value="C:MIS12/MIND type complex"/>
    <property type="evidence" value="ECO:0007669"/>
    <property type="project" value="EnsemblMetazoa"/>
</dbReference>
<dbReference type="GO" id="GO:1901970">
    <property type="term" value="P:positive regulation of mitotic sister chromatid separation"/>
    <property type="evidence" value="ECO:0007669"/>
    <property type="project" value="EnsemblMetazoa"/>
</dbReference>
<protein>
    <submittedName>
        <fullName evidence="3">Uncharacterized protein</fullName>
    </submittedName>
</protein>
<gene>
    <name evidence="3" type="ORF">CAEBREN_09435</name>
</gene>
<feature type="compositionally biased region" description="Basic and acidic residues" evidence="2">
    <location>
        <begin position="45"/>
        <end position="66"/>
    </location>
</feature>
<sequence>MSQNKEKTFMARASLFASPKDSATVPKKKVAREAPLPALTFPDSSADRMKTPEPVHTEPKTPERVSSRTRPVQVTRQDPEEVKDDVEPMEVDTSVLPSPQRGTTPQRGNTPCSTATTPRRKSARKSMPTPGKRLFFTSKDTENENRKANETTQLELLMASVPEEMSSHMKALITDKKEMDVYEKELKQEIDEFEAVRKSRQLLLKNATEIATDRHISSIVPIQLAPLDLTFKKEEEPDQVVKRLHGNFLSNTQEAGKRRKANKDALIAEEDNKKLNSTIQELEILEERKVRIDEMLQKSHDEQDIELEKTTKKFERVDNLVKSLQPIPTI</sequence>
<dbReference type="GO" id="GO:0008608">
    <property type="term" value="P:attachment of spindle microtubules to kinetochore"/>
    <property type="evidence" value="ECO:0007669"/>
    <property type="project" value="EnsemblMetazoa"/>
</dbReference>
<accession>G0MTB1</accession>
<dbReference type="AlphaFoldDB" id="G0MTB1"/>
<dbReference type="GO" id="GO:0007079">
    <property type="term" value="P:mitotic chromosome movement towards spindle pole"/>
    <property type="evidence" value="ECO:0007669"/>
    <property type="project" value="EnsemblMetazoa"/>
</dbReference>
<evidence type="ECO:0000256" key="1">
    <source>
        <dbReference type="SAM" id="Coils"/>
    </source>
</evidence>
<dbReference type="InParanoid" id="G0MTB1"/>
<dbReference type="GO" id="GO:1905561">
    <property type="term" value="P:positive regulation of kinetochore assembly"/>
    <property type="evidence" value="ECO:0007669"/>
    <property type="project" value="EnsemblMetazoa"/>
</dbReference>
<dbReference type="FunCoup" id="G0MTB1">
    <property type="interactions" value="1645"/>
</dbReference>
<dbReference type="OMA" id="GRKSMPT"/>
<dbReference type="GO" id="GO:0051988">
    <property type="term" value="P:regulation of attachment of spindle microtubules to kinetochore"/>
    <property type="evidence" value="ECO:0007669"/>
    <property type="project" value="EnsemblMetazoa"/>
</dbReference>
<dbReference type="GO" id="GO:0005634">
    <property type="term" value="C:nucleus"/>
    <property type="evidence" value="ECO:0007669"/>
    <property type="project" value="EnsemblMetazoa"/>
</dbReference>
<dbReference type="STRING" id="135651.G0MTB1"/>
<feature type="region of interest" description="Disordered" evidence="2">
    <location>
        <begin position="1"/>
        <end position="149"/>
    </location>
</feature>
<evidence type="ECO:0000256" key="2">
    <source>
        <dbReference type="SAM" id="MobiDB-lite"/>
    </source>
</evidence>
<dbReference type="Proteomes" id="UP000008068">
    <property type="component" value="Unassembled WGS sequence"/>
</dbReference>
<dbReference type="GO" id="GO:0034501">
    <property type="term" value="P:protein localization to kinetochore"/>
    <property type="evidence" value="ECO:0007669"/>
    <property type="project" value="EnsemblMetazoa"/>
</dbReference>
<feature type="compositionally biased region" description="Acidic residues" evidence="2">
    <location>
        <begin position="81"/>
        <end position="90"/>
    </location>
</feature>
<feature type="coiled-coil region" evidence="1">
    <location>
        <begin position="265"/>
        <end position="302"/>
    </location>
</feature>
<dbReference type="eggNOG" id="ENOG502R8IZ">
    <property type="taxonomic scope" value="Eukaryota"/>
</dbReference>
<evidence type="ECO:0000313" key="3">
    <source>
        <dbReference type="EMBL" id="EGT43560.1"/>
    </source>
</evidence>
<proteinExistence type="predicted"/>
<dbReference type="GO" id="GO:0051382">
    <property type="term" value="P:kinetochore assembly"/>
    <property type="evidence" value="ECO:0007669"/>
    <property type="project" value="EnsemblMetazoa"/>
</dbReference>
<name>G0MTB1_CAEBE</name>
<organism evidence="4">
    <name type="scientific">Caenorhabditis brenneri</name>
    <name type="common">Nematode worm</name>
    <dbReference type="NCBI Taxonomy" id="135651"/>
    <lineage>
        <taxon>Eukaryota</taxon>
        <taxon>Metazoa</taxon>
        <taxon>Ecdysozoa</taxon>
        <taxon>Nematoda</taxon>
        <taxon>Chromadorea</taxon>
        <taxon>Rhabditida</taxon>
        <taxon>Rhabditina</taxon>
        <taxon>Rhabditomorpha</taxon>
        <taxon>Rhabditoidea</taxon>
        <taxon>Rhabditidae</taxon>
        <taxon>Peloderinae</taxon>
        <taxon>Caenorhabditis</taxon>
    </lineage>
</organism>